<accession>A0A8H7VYD8</accession>
<keyword evidence="2" id="KW-0812">Transmembrane</keyword>
<dbReference type="Pfam" id="PF00887">
    <property type="entry name" value="ACBP"/>
    <property type="match status" value="1"/>
</dbReference>
<evidence type="ECO:0000256" key="1">
    <source>
        <dbReference type="SAM" id="MobiDB-lite"/>
    </source>
</evidence>
<evidence type="ECO:0000313" key="4">
    <source>
        <dbReference type="EMBL" id="KAG2231714.1"/>
    </source>
</evidence>
<feature type="transmembrane region" description="Helical" evidence="2">
    <location>
        <begin position="347"/>
        <end position="367"/>
    </location>
</feature>
<comment type="caution">
    <text evidence="4">The sequence shown here is derived from an EMBL/GenBank/DDBJ whole genome shotgun (WGS) entry which is preliminary data.</text>
</comment>
<keyword evidence="2" id="KW-1133">Transmembrane helix</keyword>
<dbReference type="PANTHER" id="PTHR31047">
    <property type="entry name" value="MEIOTICALLY UP-REGULATED GENE 157 PROTEIN"/>
    <property type="match status" value="1"/>
</dbReference>
<dbReference type="Pfam" id="PF06824">
    <property type="entry name" value="Glyco_hydro_125"/>
    <property type="match status" value="1"/>
</dbReference>
<dbReference type="PANTHER" id="PTHR31047:SF0">
    <property type="entry name" value="MEIOTICALLY UP-REGULATED GENE 157 PROTEIN"/>
    <property type="match status" value="1"/>
</dbReference>
<name>A0A8H7VYD8_9FUNG</name>
<sequence length="867" mass="97832">MTATTSSSYITHLRFVHAMAIVRAIPQNSTLQPVAADKLQFYGLYKQATEGDVNKPRPSSRQVVEYAKWKAWNRMKGISPIEAQKLYVESLIHLLTELVHRYPHHEQSSSLKKALYSLEHDTEEEDEELYQDAFDSTEFELQEHFLNNIEPDQLRRQDIYSPPATPGNSSFRSTPTAHIRSSSYYNNYRHNSISDISHTEYPITPITSPGQNSVTGQWVLNQLQQNNATVKTNNYVHPMDFLQQQTDTLSEADTIDREVAATTANLELSSPRQSPYSGNKKKKSNHSPHLSSSSTSSKKKKRDNTRALERLQTEVTALTEQIDRLRRSSIQEKNDRNRWTASRACMILIKHLMANSAILIIAFYILWRKKSPIAYSVIDYIRPLMLDLLRKIIRRIVFWKSAGLLGLPFQRPVEACRKFTSSIIESVISNVTSKMSDLDLAQLFTNTFPNTLDTTIQSTACLAVADNCVPLSYIITGDINAMWIRDSANQILPYIDYIKQDGNLKQLFLGAIYLQAHFFNIDPYANAFKEPNGIEALSKTIHSSNLTKREVPLMDGVFERKFEIDSFASFMGLSYKYWVASGDDSFVGNSVWVDAVEGILTTIKKQQEPTFNVTSGEPLDTDYLFSQNADVPTESQFLSGRGQPVKHTGMVKSLFRPSDDASVFPFFIPGNAMLSVELNHLSVLLSKSSIKNDRVQQLATESDKLSKQIREAIYKYGLIDHPSYGKIFAYEVDGYGSSLIIDDANVPSLLSLSFIGFLNQNDTIYQNTRKLVLSKDNPYYFSGPRGSGIGGPHILSSDNDQEIKEAFNVILASTDKTGLIHESVNVFKASGGEDNKGYTRPWFSWANGLFGQAILKVMNERPHLLVK</sequence>
<dbReference type="SUPFAM" id="SSF48208">
    <property type="entry name" value="Six-hairpin glycosidases"/>
    <property type="match status" value="1"/>
</dbReference>
<evidence type="ECO:0000313" key="5">
    <source>
        <dbReference type="Proteomes" id="UP000613177"/>
    </source>
</evidence>
<proteinExistence type="predicted"/>
<feature type="compositionally biased region" description="Low complexity" evidence="1">
    <location>
        <begin position="287"/>
        <end position="296"/>
    </location>
</feature>
<evidence type="ECO:0000259" key="3">
    <source>
        <dbReference type="PROSITE" id="PS51228"/>
    </source>
</evidence>
<keyword evidence="2" id="KW-0472">Membrane</keyword>
<dbReference type="PROSITE" id="PS51228">
    <property type="entry name" value="ACB_2"/>
    <property type="match status" value="1"/>
</dbReference>
<dbReference type="InterPro" id="IPR008313">
    <property type="entry name" value="GH125"/>
</dbReference>
<feature type="domain" description="ACB" evidence="3">
    <location>
        <begin position="11"/>
        <end position="100"/>
    </location>
</feature>
<protein>
    <recommendedName>
        <fullName evidence="3">ACB domain-containing protein</fullName>
    </recommendedName>
</protein>
<dbReference type="PRINTS" id="PR00689">
    <property type="entry name" value="ACOABINDINGP"/>
</dbReference>
<dbReference type="GO" id="GO:0000062">
    <property type="term" value="F:fatty-acyl-CoA binding"/>
    <property type="evidence" value="ECO:0007669"/>
    <property type="project" value="InterPro"/>
</dbReference>
<dbReference type="EMBL" id="JAEPRE010000138">
    <property type="protein sequence ID" value="KAG2231714.1"/>
    <property type="molecule type" value="Genomic_DNA"/>
</dbReference>
<dbReference type="InterPro" id="IPR035984">
    <property type="entry name" value="Acyl-CoA-binding_sf"/>
</dbReference>
<dbReference type="SUPFAM" id="SSF47027">
    <property type="entry name" value="Acyl-CoA binding protein"/>
    <property type="match status" value="1"/>
</dbReference>
<dbReference type="AlphaFoldDB" id="A0A8H7VYD8"/>
<dbReference type="Gene3D" id="1.50.10.10">
    <property type="match status" value="1"/>
</dbReference>
<keyword evidence="5" id="KW-1185">Reference proteome</keyword>
<feature type="region of interest" description="Disordered" evidence="1">
    <location>
        <begin position="262"/>
        <end position="307"/>
    </location>
</feature>
<dbReference type="Gene3D" id="1.20.80.10">
    <property type="match status" value="1"/>
</dbReference>
<reference evidence="4" key="1">
    <citation type="submission" date="2021-01" db="EMBL/GenBank/DDBJ databases">
        <title>Metabolic potential, ecology and presence of endohyphal bacteria is reflected in genomic diversity of Mucoromycotina.</title>
        <authorList>
            <person name="Muszewska A."/>
            <person name="Okrasinska A."/>
            <person name="Steczkiewicz K."/>
            <person name="Drgas O."/>
            <person name="Orlowska M."/>
            <person name="Perlinska-Lenart U."/>
            <person name="Aleksandrzak-Piekarczyk T."/>
            <person name="Szatraj K."/>
            <person name="Zielenkiewicz U."/>
            <person name="Pilsyk S."/>
            <person name="Malc E."/>
            <person name="Mieczkowski P."/>
            <person name="Kruszewska J.S."/>
            <person name="Biernat P."/>
            <person name="Pawlowska J."/>
        </authorList>
    </citation>
    <scope>NUCLEOTIDE SEQUENCE</scope>
    <source>
        <strain evidence="4">WA0000018081</strain>
    </source>
</reference>
<dbReference type="Proteomes" id="UP000613177">
    <property type="component" value="Unassembled WGS sequence"/>
</dbReference>
<dbReference type="InterPro" id="IPR012341">
    <property type="entry name" value="6hp_glycosidase-like_sf"/>
</dbReference>
<organism evidence="4 5">
    <name type="scientific">Thamnidium elegans</name>
    <dbReference type="NCBI Taxonomy" id="101142"/>
    <lineage>
        <taxon>Eukaryota</taxon>
        <taxon>Fungi</taxon>
        <taxon>Fungi incertae sedis</taxon>
        <taxon>Mucoromycota</taxon>
        <taxon>Mucoromycotina</taxon>
        <taxon>Mucoromycetes</taxon>
        <taxon>Mucorales</taxon>
        <taxon>Mucorineae</taxon>
        <taxon>Mucoraceae</taxon>
        <taxon>Thamnidium</taxon>
    </lineage>
</organism>
<dbReference type="GO" id="GO:0003824">
    <property type="term" value="F:catalytic activity"/>
    <property type="evidence" value="ECO:0007669"/>
    <property type="project" value="UniProtKB-ARBA"/>
</dbReference>
<dbReference type="InterPro" id="IPR014352">
    <property type="entry name" value="FERM/acyl-CoA-bd_prot_sf"/>
</dbReference>
<evidence type="ECO:0000256" key="2">
    <source>
        <dbReference type="SAM" id="Phobius"/>
    </source>
</evidence>
<dbReference type="InterPro" id="IPR000582">
    <property type="entry name" value="Acyl-CoA-binding_protein"/>
</dbReference>
<dbReference type="GO" id="GO:0005975">
    <property type="term" value="P:carbohydrate metabolic process"/>
    <property type="evidence" value="ECO:0007669"/>
    <property type="project" value="InterPro"/>
</dbReference>
<dbReference type="SMART" id="SM01149">
    <property type="entry name" value="DUF1237"/>
    <property type="match status" value="1"/>
</dbReference>
<feature type="compositionally biased region" description="Polar residues" evidence="1">
    <location>
        <begin position="262"/>
        <end position="277"/>
    </location>
</feature>
<feature type="region of interest" description="Disordered" evidence="1">
    <location>
        <begin position="152"/>
        <end position="176"/>
    </location>
</feature>
<feature type="compositionally biased region" description="Polar residues" evidence="1">
    <location>
        <begin position="166"/>
        <end position="176"/>
    </location>
</feature>
<gene>
    <name evidence="4" type="ORF">INT48_003569</name>
</gene>
<dbReference type="InterPro" id="IPR008928">
    <property type="entry name" value="6-hairpin_glycosidase_sf"/>
</dbReference>